<keyword evidence="1 3" id="KW-0489">Methyltransferase</keyword>
<reference evidence="3 4" key="1">
    <citation type="submission" date="2020-04" db="EMBL/GenBank/DDBJ databases">
        <title>Description of novel Gluconacetobacter.</title>
        <authorList>
            <person name="Sombolestani A."/>
        </authorList>
    </citation>
    <scope>NUCLEOTIDE SEQUENCE [LARGE SCALE GENOMIC DNA]</scope>
    <source>
        <strain evidence="3 4">LMG 21311</strain>
    </source>
</reference>
<sequence>MTAGGGERLDHFMARANAAYYAGRDPFADFATAPEISQMFGEILGAWVAVTWQGMGRPDPFLLVEAGPGRGTLMADMLRLLSRVAPDCHAAAAIHLVETSPRLRAVQAGALEGRAARPVAWHDRVEDVPDGPMILLANEFLDALPIRQFVRRVEGWDERFVQGVGFATRPASDLPAGGPFDRPVPPGEVLEVCADALAVARAMAARLRRAPGVALFVDYGYDGALWGDTLQALRDREPAWPLADPGQADLTAHVDFASFAAAARAAGADVHGSVTQGALLAGLGLFARAEQLARARPPAEAHAIRDAAQRLAAPDRMGRLFKALVAASPGLPPPPGFAAAPHQETSHDR</sequence>
<dbReference type="Gene3D" id="3.40.50.12710">
    <property type="match status" value="1"/>
</dbReference>
<proteinExistence type="predicted"/>
<dbReference type="PANTHER" id="PTHR12049">
    <property type="entry name" value="PROTEIN ARGININE METHYLTRANSFERASE NDUFAF7, MITOCHONDRIAL"/>
    <property type="match status" value="1"/>
</dbReference>
<evidence type="ECO:0000313" key="3">
    <source>
        <dbReference type="EMBL" id="MBB2191391.1"/>
    </source>
</evidence>
<dbReference type="InterPro" id="IPR029063">
    <property type="entry name" value="SAM-dependent_MTases_sf"/>
</dbReference>
<gene>
    <name evidence="3" type="ORF">HLH34_15740</name>
</gene>
<dbReference type="PANTHER" id="PTHR12049:SF7">
    <property type="entry name" value="PROTEIN ARGININE METHYLTRANSFERASE NDUFAF7, MITOCHONDRIAL"/>
    <property type="match status" value="1"/>
</dbReference>
<name>A0A7W4JUY5_9PROT</name>
<keyword evidence="2 3" id="KW-0808">Transferase</keyword>
<evidence type="ECO:0000256" key="1">
    <source>
        <dbReference type="ARBA" id="ARBA00022603"/>
    </source>
</evidence>
<dbReference type="EMBL" id="JABEQF010000015">
    <property type="protein sequence ID" value="MBB2191391.1"/>
    <property type="molecule type" value="Genomic_DNA"/>
</dbReference>
<dbReference type="InterPro" id="IPR038375">
    <property type="entry name" value="NDUFAF7_sf"/>
</dbReference>
<organism evidence="3 4">
    <name type="scientific">Gluconacetobacter azotocaptans</name>
    <dbReference type="NCBI Taxonomy" id="142834"/>
    <lineage>
        <taxon>Bacteria</taxon>
        <taxon>Pseudomonadati</taxon>
        <taxon>Pseudomonadota</taxon>
        <taxon>Alphaproteobacteria</taxon>
        <taxon>Acetobacterales</taxon>
        <taxon>Acetobacteraceae</taxon>
        <taxon>Gluconacetobacter</taxon>
    </lineage>
</organism>
<dbReference type="SUPFAM" id="SSF53335">
    <property type="entry name" value="S-adenosyl-L-methionine-dependent methyltransferases"/>
    <property type="match status" value="1"/>
</dbReference>
<accession>A0A7W4JUY5</accession>
<dbReference type="AlphaFoldDB" id="A0A7W4JUY5"/>
<dbReference type="Proteomes" id="UP000555756">
    <property type="component" value="Unassembled WGS sequence"/>
</dbReference>
<dbReference type="InterPro" id="IPR003788">
    <property type="entry name" value="NDUFAF7"/>
</dbReference>
<comment type="caution">
    <text evidence="3">The sequence shown here is derived from an EMBL/GenBank/DDBJ whole genome shotgun (WGS) entry which is preliminary data.</text>
</comment>
<protein>
    <submittedName>
        <fullName evidence="3">Class I SAM-dependent methyltransferase</fullName>
    </submittedName>
</protein>
<keyword evidence="4" id="KW-1185">Reference proteome</keyword>
<evidence type="ECO:0000256" key="2">
    <source>
        <dbReference type="ARBA" id="ARBA00022679"/>
    </source>
</evidence>
<dbReference type="GO" id="GO:0035243">
    <property type="term" value="F:protein-arginine omega-N symmetric methyltransferase activity"/>
    <property type="evidence" value="ECO:0007669"/>
    <property type="project" value="TreeGrafter"/>
</dbReference>
<dbReference type="Pfam" id="PF02636">
    <property type="entry name" value="Methyltransf_28"/>
    <property type="match status" value="1"/>
</dbReference>
<evidence type="ECO:0000313" key="4">
    <source>
        <dbReference type="Proteomes" id="UP000555756"/>
    </source>
</evidence>
<dbReference type="GO" id="GO:0032259">
    <property type="term" value="P:methylation"/>
    <property type="evidence" value="ECO:0007669"/>
    <property type="project" value="UniProtKB-KW"/>
</dbReference>